<name>A0A9P4LJ17_9PLEO</name>
<reference evidence="1" key="1">
    <citation type="journal article" date="2020" name="Stud. Mycol.">
        <title>101 Dothideomycetes genomes: a test case for predicting lifestyles and emergence of pathogens.</title>
        <authorList>
            <person name="Haridas S."/>
            <person name="Albert R."/>
            <person name="Binder M."/>
            <person name="Bloem J."/>
            <person name="Labutti K."/>
            <person name="Salamov A."/>
            <person name="Andreopoulos B."/>
            <person name="Baker S."/>
            <person name="Barry K."/>
            <person name="Bills G."/>
            <person name="Bluhm B."/>
            <person name="Cannon C."/>
            <person name="Castanera R."/>
            <person name="Culley D."/>
            <person name="Daum C."/>
            <person name="Ezra D."/>
            <person name="Gonzalez J."/>
            <person name="Henrissat B."/>
            <person name="Kuo A."/>
            <person name="Liang C."/>
            <person name="Lipzen A."/>
            <person name="Lutzoni F."/>
            <person name="Magnuson J."/>
            <person name="Mondo S."/>
            <person name="Nolan M."/>
            <person name="Ohm R."/>
            <person name="Pangilinan J."/>
            <person name="Park H.-J."/>
            <person name="Ramirez L."/>
            <person name="Alfaro M."/>
            <person name="Sun H."/>
            <person name="Tritt A."/>
            <person name="Yoshinaga Y."/>
            <person name="Zwiers L.-H."/>
            <person name="Turgeon B."/>
            <person name="Goodwin S."/>
            <person name="Spatafora J."/>
            <person name="Crous P."/>
            <person name="Grigoriev I."/>
        </authorList>
    </citation>
    <scope>NUCLEOTIDE SEQUENCE</scope>
    <source>
        <strain evidence="1">CBS 110217</strain>
    </source>
</reference>
<proteinExistence type="predicted"/>
<evidence type="ECO:0000313" key="1">
    <source>
        <dbReference type="EMBL" id="KAF2027138.1"/>
    </source>
</evidence>
<gene>
    <name evidence="1" type="ORF">EK21DRAFT_91793</name>
</gene>
<sequence>MGDTGTSLPPQRPYVSRIQVVNATPHKILVANTHDGLREDLNWARHRKAETADLQKAVVYEFGQSQSERAFAFSSSDKQWNLDVEVQLGAGYDGMTVQLYLDDQDTYISRANISTCPTAFSNHVVVSGNSAVFRFEGNGDAPYGWFGKYRITVHIWNAPFKRASNPEENAKVPDFHLEAYYLSTSNLPEYFKDGIPLLLLRMFVLPWHGRLTYDSIEAYIEHVTQVVFGSRKPYDGRPSATSDHWLVYNSDGGGSASFASQYGEAGLNLTAWLDAFRNFEQHGLHTHVNCYDQAAITEIALCLGLSHNQIHWEYNQVYGFIDAELVGWGRVNSPYFDDIKDTRFYKQVDGKEDSRRQPFNNHAYLSWSKEPVALDFYKQYDEAMKDCEDHDDYAQRAENFEKTKGVTLRMIDSCAGPHPGTETRQETI</sequence>
<organism evidence="1 2">
    <name type="scientific">Setomelanomma holmii</name>
    <dbReference type="NCBI Taxonomy" id="210430"/>
    <lineage>
        <taxon>Eukaryota</taxon>
        <taxon>Fungi</taxon>
        <taxon>Dikarya</taxon>
        <taxon>Ascomycota</taxon>
        <taxon>Pezizomycotina</taxon>
        <taxon>Dothideomycetes</taxon>
        <taxon>Pleosporomycetidae</taxon>
        <taxon>Pleosporales</taxon>
        <taxon>Pleosporineae</taxon>
        <taxon>Phaeosphaeriaceae</taxon>
        <taxon>Setomelanomma</taxon>
    </lineage>
</organism>
<keyword evidence="2" id="KW-1185">Reference proteome</keyword>
<comment type="caution">
    <text evidence="1">The sequence shown here is derived from an EMBL/GenBank/DDBJ whole genome shotgun (WGS) entry which is preliminary data.</text>
</comment>
<accession>A0A9P4LJ17</accession>
<dbReference type="EMBL" id="ML978231">
    <property type="protein sequence ID" value="KAF2027138.1"/>
    <property type="molecule type" value="Genomic_DNA"/>
</dbReference>
<protein>
    <submittedName>
        <fullName evidence="1">Uncharacterized protein</fullName>
    </submittedName>
</protein>
<dbReference type="Proteomes" id="UP000799777">
    <property type="component" value="Unassembled WGS sequence"/>
</dbReference>
<evidence type="ECO:0000313" key="2">
    <source>
        <dbReference type="Proteomes" id="UP000799777"/>
    </source>
</evidence>
<dbReference type="AlphaFoldDB" id="A0A9P4LJ17"/>
<dbReference type="OrthoDB" id="5065353at2759"/>